<dbReference type="OrthoDB" id="10054635at2759"/>
<feature type="compositionally biased region" description="Polar residues" evidence="1">
    <location>
        <begin position="386"/>
        <end position="396"/>
    </location>
</feature>
<keyword evidence="3" id="KW-1185">Reference proteome</keyword>
<accession>C3XZF7</accession>
<dbReference type="OMA" id="FPCVQPP"/>
<evidence type="ECO:0000256" key="1">
    <source>
        <dbReference type="SAM" id="MobiDB-lite"/>
    </source>
</evidence>
<feature type="compositionally biased region" description="Basic and acidic residues" evidence="1">
    <location>
        <begin position="28"/>
        <end position="39"/>
    </location>
</feature>
<feature type="region of interest" description="Disordered" evidence="1">
    <location>
        <begin position="207"/>
        <end position="230"/>
    </location>
</feature>
<evidence type="ECO:0000313" key="2">
    <source>
        <dbReference type="EMBL" id="EEN66721.1"/>
    </source>
</evidence>
<reference evidence="2" key="1">
    <citation type="journal article" date="2008" name="Nature">
        <title>The amphioxus genome and the evolution of the chordate karyotype.</title>
        <authorList>
            <consortium name="US DOE Joint Genome Institute (JGI-PGF)"/>
            <person name="Putnam N.H."/>
            <person name="Butts T."/>
            <person name="Ferrier D.E.K."/>
            <person name="Furlong R.F."/>
            <person name="Hellsten U."/>
            <person name="Kawashima T."/>
            <person name="Robinson-Rechavi M."/>
            <person name="Shoguchi E."/>
            <person name="Terry A."/>
            <person name="Yu J.-K."/>
            <person name="Benito-Gutierrez E.L."/>
            <person name="Dubchak I."/>
            <person name="Garcia-Fernandez J."/>
            <person name="Gibson-Brown J.J."/>
            <person name="Grigoriev I.V."/>
            <person name="Horton A.C."/>
            <person name="de Jong P.J."/>
            <person name="Jurka J."/>
            <person name="Kapitonov V.V."/>
            <person name="Kohara Y."/>
            <person name="Kuroki Y."/>
            <person name="Lindquist E."/>
            <person name="Lucas S."/>
            <person name="Osoegawa K."/>
            <person name="Pennacchio L.A."/>
            <person name="Salamov A.A."/>
            <person name="Satou Y."/>
            <person name="Sauka-Spengler T."/>
            <person name="Schmutz J."/>
            <person name="Shin-I T."/>
            <person name="Toyoda A."/>
            <person name="Bronner-Fraser M."/>
            <person name="Fujiyama A."/>
            <person name="Holland L.Z."/>
            <person name="Holland P.W.H."/>
            <person name="Satoh N."/>
            <person name="Rokhsar D.S."/>
        </authorList>
    </citation>
    <scope>NUCLEOTIDE SEQUENCE [LARGE SCALE GENOMIC DNA]</scope>
    <source>
        <strain evidence="2">S238N-H82</strain>
        <tissue evidence="2">Testes</tissue>
    </source>
</reference>
<dbReference type="GeneID" id="118422473"/>
<evidence type="ECO:0000313" key="3">
    <source>
        <dbReference type="Proteomes" id="UP000001554"/>
    </source>
</evidence>
<protein>
    <submittedName>
        <fullName evidence="4">A-kinase anchor protein 200-like</fullName>
    </submittedName>
</protein>
<feature type="compositionally biased region" description="Basic and acidic residues" evidence="1">
    <location>
        <begin position="137"/>
        <end position="147"/>
    </location>
</feature>
<gene>
    <name evidence="4" type="primary">LOC118422473</name>
    <name evidence="2" type="ORF">BRAFLDRAFT_65940</name>
</gene>
<proteinExistence type="predicted"/>
<sequence>MGQPEQSAGASGQTREKKSRRSRKKGQKPAEKTSDRQDAPPENESGADAAPAGANATKGRRRKDKAGATKGQVGQQVSAGKSAEAPRQDGDTQRFDGPGHLGKERNGADHGGYTEPPHGEGAPGRGEGTAPAAEGDSGQHDKVGPDQKRRRNKKSKESKLLVYRRLGEYMAEEDEKKVEEVLAKKGVTEIDDKSNMAAGVDGRGDVADVVQSPAAPPTGALATDGDGEGEDTYYSILAQIQETVEQAAETLNDPTAEGEVEDSPSSFEDILKFAAAMEESDDTITTQDESQPPTPATTDADGPPQVQDIPEVPTSRIATTGTGEVSSSSSSHPKDSIDVDMAISHVAEKESKVPNAGEDMEDDAKVQDAGTPEDMSSDRGDPAPQTEVNVNGTGVTENEPKSTEELHSAGSSVGMEEGCEESNIPAPPESSTSEVTEINTVEPVTPEQDTSGDEPLPAPGAENPGKEADGGVSGTTDTDATTPAVEVTPVISTAEAATDPVTPAKSEDDTTEAVNEEDLLLNAEEGEAIAINLPRHLSEEVRDTATEADMGNKSAKPSPDDEQPASKQDAVDDDTEVFGDAVADTSTMPPDNQPDLPNDVPANPIQTSEDEIEVELEVTVPNETPDSQDAEEDQTEVPNYTPPPPTPDSTDPAIPAEEKAAQPKQETTIVIGKVSTLPDDIPYIDDVDEPVEEADTEVYPVRIGETTPLNAAEEKAPVEIPKVASAEEEPLIVSPEPTQDEPSTTPEEKPKKKKKRSKLFSCMFPCVQPPKEKNH</sequence>
<feature type="compositionally biased region" description="Acidic residues" evidence="1">
    <location>
        <begin position="626"/>
        <end position="635"/>
    </location>
</feature>
<feature type="compositionally biased region" description="Polar residues" evidence="1">
    <location>
        <begin position="1"/>
        <end position="13"/>
    </location>
</feature>
<dbReference type="Proteomes" id="UP000001554">
    <property type="component" value="Chromosome 1"/>
</dbReference>
<feature type="compositionally biased region" description="Basic residues" evidence="1">
    <location>
        <begin position="17"/>
        <end position="27"/>
    </location>
</feature>
<dbReference type="EMBL" id="GG666475">
    <property type="protein sequence ID" value="EEN66721.1"/>
    <property type="molecule type" value="Genomic_DNA"/>
</dbReference>
<feature type="region of interest" description="Disordered" evidence="1">
    <location>
        <begin position="245"/>
        <end position="673"/>
    </location>
</feature>
<dbReference type="AlphaFoldDB" id="C3XZF7"/>
<feature type="region of interest" description="Disordered" evidence="1">
    <location>
        <begin position="1"/>
        <end position="159"/>
    </location>
</feature>
<evidence type="ECO:0000313" key="4">
    <source>
        <dbReference type="RefSeq" id="XP_035685976.1"/>
    </source>
</evidence>
<feature type="compositionally biased region" description="Low complexity" evidence="1">
    <location>
        <begin position="47"/>
        <end position="56"/>
    </location>
</feature>
<feature type="region of interest" description="Disordered" evidence="1">
    <location>
        <begin position="723"/>
        <end position="757"/>
    </location>
</feature>
<feature type="compositionally biased region" description="Polar residues" evidence="1">
    <location>
        <begin position="429"/>
        <end position="439"/>
    </location>
</feature>
<feature type="compositionally biased region" description="Polar residues" evidence="1">
    <location>
        <begin position="316"/>
        <end position="325"/>
    </location>
</feature>
<name>C3XZF7_BRAFL</name>
<reference evidence="4" key="3">
    <citation type="submission" date="2025-04" db="UniProtKB">
        <authorList>
            <consortium name="RefSeq"/>
        </authorList>
    </citation>
    <scope>IDENTIFICATION</scope>
    <source>
        <strain evidence="4">S238N-H82</strain>
        <tissue evidence="4">Testes</tissue>
    </source>
</reference>
<feature type="compositionally biased region" description="Basic and acidic residues" evidence="1">
    <location>
        <begin position="536"/>
        <end position="545"/>
    </location>
</feature>
<dbReference type="RefSeq" id="XP_035685976.1">
    <property type="nucleotide sequence ID" value="XM_035830083.1"/>
</dbReference>
<dbReference type="InParanoid" id="C3XZF7"/>
<feature type="compositionally biased region" description="Acidic residues" evidence="1">
    <location>
        <begin position="509"/>
        <end position="527"/>
    </location>
</feature>
<reference evidence="3" key="2">
    <citation type="journal article" date="2020" name="Nat. Ecol. Evol.">
        <title>Deeply conserved synteny resolves early events in vertebrate evolution.</title>
        <authorList>
            <person name="Simakov O."/>
            <person name="Marletaz F."/>
            <person name="Yue J.X."/>
            <person name="O'Connell B."/>
            <person name="Jenkins J."/>
            <person name="Brandt A."/>
            <person name="Calef R."/>
            <person name="Tung C.H."/>
            <person name="Huang T.K."/>
            <person name="Schmutz J."/>
            <person name="Satoh N."/>
            <person name="Yu J.K."/>
            <person name="Putnam N.H."/>
            <person name="Green R.E."/>
            <person name="Rokhsar D.S."/>
        </authorList>
    </citation>
    <scope>NUCLEOTIDE SEQUENCE [LARGE SCALE GENOMIC DNA]</scope>
    <source>
        <strain evidence="3">S238N-H82</strain>
    </source>
</reference>
<organism>
    <name type="scientific">Branchiostoma floridae</name>
    <name type="common">Florida lancelet</name>
    <name type="synonym">Amphioxus</name>
    <dbReference type="NCBI Taxonomy" id="7739"/>
    <lineage>
        <taxon>Eukaryota</taxon>
        <taxon>Metazoa</taxon>
        <taxon>Chordata</taxon>
        <taxon>Cephalochordata</taxon>
        <taxon>Leptocardii</taxon>
        <taxon>Amphioxiformes</taxon>
        <taxon>Branchiostomatidae</taxon>
        <taxon>Branchiostoma</taxon>
    </lineage>
</organism>
<feature type="compositionally biased region" description="Basic and acidic residues" evidence="1">
    <location>
        <begin position="398"/>
        <end position="407"/>
    </location>
</feature>
<feature type="compositionally biased region" description="Basic and acidic residues" evidence="1">
    <location>
        <begin position="84"/>
        <end position="94"/>
    </location>
</feature>
<dbReference type="KEGG" id="bfo:118422473"/>